<dbReference type="InterPro" id="IPR037682">
    <property type="entry name" value="TonB_C"/>
</dbReference>
<feature type="chain" id="PRO_5026844472" evidence="5">
    <location>
        <begin position="25"/>
        <end position="297"/>
    </location>
</feature>
<dbReference type="Pfam" id="PF03544">
    <property type="entry name" value="TonB_C"/>
    <property type="match status" value="1"/>
</dbReference>
<evidence type="ECO:0000313" key="8">
    <source>
        <dbReference type="Proteomes" id="UP000473531"/>
    </source>
</evidence>
<reference evidence="7 8" key="1">
    <citation type="submission" date="2019-12" db="EMBL/GenBank/DDBJ databases">
        <title>Genomic-based taxomic classification of the family Erythrobacteraceae.</title>
        <authorList>
            <person name="Xu L."/>
        </authorList>
    </citation>
    <scope>NUCLEOTIDE SEQUENCE [LARGE SCALE GENOMIC DNA]</scope>
    <source>
        <strain evidence="7 8">KCTC 52259</strain>
    </source>
</reference>
<dbReference type="InterPro" id="IPR006260">
    <property type="entry name" value="TonB/TolA_C"/>
</dbReference>
<keyword evidence="5" id="KW-0732">Signal</keyword>
<protein>
    <submittedName>
        <fullName evidence="7">TonB family protein</fullName>
    </submittedName>
</protein>
<dbReference type="NCBIfam" id="TIGR01352">
    <property type="entry name" value="tonB_Cterm"/>
    <property type="match status" value="1"/>
</dbReference>
<keyword evidence="2" id="KW-0812">Transmembrane</keyword>
<dbReference type="GO" id="GO:0016020">
    <property type="term" value="C:membrane"/>
    <property type="evidence" value="ECO:0007669"/>
    <property type="project" value="UniProtKB-SubCell"/>
</dbReference>
<name>A0A6L7GGD1_9SPHN</name>
<proteinExistence type="predicted"/>
<dbReference type="SUPFAM" id="SSF74653">
    <property type="entry name" value="TolA/TonB C-terminal domain"/>
    <property type="match status" value="1"/>
</dbReference>
<dbReference type="Proteomes" id="UP000473531">
    <property type="component" value="Unassembled WGS sequence"/>
</dbReference>
<evidence type="ECO:0000256" key="1">
    <source>
        <dbReference type="ARBA" id="ARBA00004167"/>
    </source>
</evidence>
<dbReference type="AlphaFoldDB" id="A0A6L7GGD1"/>
<comment type="subcellular location">
    <subcellularLocation>
        <location evidence="1">Membrane</location>
        <topology evidence="1">Single-pass membrane protein</topology>
    </subcellularLocation>
</comment>
<comment type="caution">
    <text evidence="7">The sequence shown here is derived from an EMBL/GenBank/DDBJ whole genome shotgun (WGS) entry which is preliminary data.</text>
</comment>
<sequence>MTGNFSWAKLAIIAFALGTIPAAAKDRPTKQLKPTSAWNLDYAADSCRIARTFGTGADSSAFYLEQYDPGEDFLLLVAGGPLAGVKPRDISIQFGPAAQAQEKLGIAAEFGSFGTGFMVTGMSMVPTEKDRGADQKKWDEPDLPSVRAPESDISWVAFTKTGVTDLVLELGAMDKPMDALRACTDDLVRQWGIDAEAQKSRTRKVRPANNPGRWLVADDYPSELLRKGNQGVAPFRLIVGADGVPESCHIQKTSGHKAFDDVVCEKVMERARFMPALDANDQPIRSYYISTVRFAAG</sequence>
<dbReference type="Gene3D" id="3.30.1150.10">
    <property type="match status" value="1"/>
</dbReference>
<evidence type="ECO:0000256" key="5">
    <source>
        <dbReference type="SAM" id="SignalP"/>
    </source>
</evidence>
<keyword evidence="3" id="KW-1133">Transmembrane helix</keyword>
<evidence type="ECO:0000313" key="7">
    <source>
        <dbReference type="EMBL" id="MXP15123.1"/>
    </source>
</evidence>
<dbReference type="RefSeq" id="WP_160601692.1">
    <property type="nucleotide sequence ID" value="NZ_WTYU01000002.1"/>
</dbReference>
<dbReference type="GO" id="GO:0055085">
    <property type="term" value="P:transmembrane transport"/>
    <property type="evidence" value="ECO:0007669"/>
    <property type="project" value="InterPro"/>
</dbReference>
<dbReference type="OrthoDB" id="7585155at2"/>
<gene>
    <name evidence="7" type="ORF">GRI44_10225</name>
</gene>
<evidence type="ECO:0000256" key="2">
    <source>
        <dbReference type="ARBA" id="ARBA00022692"/>
    </source>
</evidence>
<accession>A0A6L7GGD1</accession>
<feature type="domain" description="TonB C-terminal" evidence="6">
    <location>
        <begin position="219"/>
        <end position="294"/>
    </location>
</feature>
<evidence type="ECO:0000256" key="3">
    <source>
        <dbReference type="ARBA" id="ARBA00022989"/>
    </source>
</evidence>
<feature type="signal peptide" evidence="5">
    <location>
        <begin position="1"/>
        <end position="24"/>
    </location>
</feature>
<evidence type="ECO:0000256" key="4">
    <source>
        <dbReference type="ARBA" id="ARBA00023136"/>
    </source>
</evidence>
<dbReference type="EMBL" id="WTYU01000002">
    <property type="protein sequence ID" value="MXP15123.1"/>
    <property type="molecule type" value="Genomic_DNA"/>
</dbReference>
<organism evidence="7 8">
    <name type="scientific">Allopontixanthobacter confluentis</name>
    <dbReference type="NCBI Taxonomy" id="1849021"/>
    <lineage>
        <taxon>Bacteria</taxon>
        <taxon>Pseudomonadati</taxon>
        <taxon>Pseudomonadota</taxon>
        <taxon>Alphaproteobacteria</taxon>
        <taxon>Sphingomonadales</taxon>
        <taxon>Erythrobacteraceae</taxon>
        <taxon>Allopontixanthobacter</taxon>
    </lineage>
</organism>
<evidence type="ECO:0000259" key="6">
    <source>
        <dbReference type="Pfam" id="PF03544"/>
    </source>
</evidence>
<keyword evidence="8" id="KW-1185">Reference proteome</keyword>
<keyword evidence="4" id="KW-0472">Membrane</keyword>